<dbReference type="SUPFAM" id="SSF56112">
    <property type="entry name" value="Protein kinase-like (PK-like)"/>
    <property type="match status" value="1"/>
</dbReference>
<dbReference type="Proteomes" id="UP000320176">
    <property type="component" value="Unassembled WGS sequence"/>
</dbReference>
<dbReference type="InterPro" id="IPR027417">
    <property type="entry name" value="P-loop_NTPase"/>
</dbReference>
<evidence type="ECO:0000256" key="3">
    <source>
        <dbReference type="ARBA" id="ARBA00022777"/>
    </source>
</evidence>
<dbReference type="EC" id="2.7.11.1" evidence="8"/>
<dbReference type="SUPFAM" id="SSF52540">
    <property type="entry name" value="P-loop containing nucleoside triphosphate hydrolases"/>
    <property type="match status" value="1"/>
</dbReference>
<evidence type="ECO:0000259" key="7">
    <source>
        <dbReference type="PROSITE" id="PS50011"/>
    </source>
</evidence>
<dbReference type="InterPro" id="IPR041664">
    <property type="entry name" value="AAA_16"/>
</dbReference>
<dbReference type="Pfam" id="PF00069">
    <property type="entry name" value="Pkinase"/>
    <property type="match status" value="1"/>
</dbReference>
<dbReference type="GO" id="GO:0005737">
    <property type="term" value="C:cytoplasm"/>
    <property type="evidence" value="ECO:0007669"/>
    <property type="project" value="TreeGrafter"/>
</dbReference>
<dbReference type="PROSITE" id="PS00107">
    <property type="entry name" value="PROTEIN_KINASE_ATP"/>
    <property type="match status" value="1"/>
</dbReference>
<keyword evidence="3 8" id="KW-0418">Kinase</keyword>
<dbReference type="GO" id="GO:0005524">
    <property type="term" value="F:ATP binding"/>
    <property type="evidence" value="ECO:0007669"/>
    <property type="project" value="UniProtKB-UniRule"/>
</dbReference>
<gene>
    <name evidence="8" type="primary">prkC_12</name>
    <name evidence="8" type="ORF">Pla52n_12410</name>
</gene>
<dbReference type="Gene3D" id="1.10.510.10">
    <property type="entry name" value="Transferase(Phosphotransferase) domain 1"/>
    <property type="match status" value="1"/>
</dbReference>
<dbReference type="PROSITE" id="PS50011">
    <property type="entry name" value="PROTEIN_KINASE_DOM"/>
    <property type="match status" value="1"/>
</dbReference>
<dbReference type="Gene3D" id="3.30.200.20">
    <property type="entry name" value="Phosphorylase Kinase, domain 1"/>
    <property type="match status" value="1"/>
</dbReference>
<dbReference type="EMBL" id="SJPN01000002">
    <property type="protein sequence ID" value="TWU05527.1"/>
    <property type="molecule type" value="Genomic_DNA"/>
</dbReference>
<dbReference type="PROSITE" id="PS00108">
    <property type="entry name" value="PROTEIN_KINASE_ST"/>
    <property type="match status" value="1"/>
</dbReference>
<evidence type="ECO:0000256" key="5">
    <source>
        <dbReference type="ARBA" id="ARBA00037982"/>
    </source>
</evidence>
<dbReference type="PANTHER" id="PTHR11042:SF190">
    <property type="entry name" value="MITOSIS INHIBITOR PROTEIN KINASE MIK1"/>
    <property type="match status" value="1"/>
</dbReference>
<dbReference type="SMART" id="SM00220">
    <property type="entry name" value="S_TKc"/>
    <property type="match status" value="1"/>
</dbReference>
<dbReference type="RefSeq" id="WP_146518768.1">
    <property type="nucleotide sequence ID" value="NZ_CP151726.1"/>
</dbReference>
<keyword evidence="4 6" id="KW-0067">ATP-binding</keyword>
<feature type="binding site" evidence="6">
    <location>
        <position position="79"/>
    </location>
    <ligand>
        <name>ATP</name>
        <dbReference type="ChEBI" id="CHEBI:30616"/>
    </ligand>
</feature>
<dbReference type="InterPro" id="IPR008271">
    <property type="entry name" value="Ser/Thr_kinase_AS"/>
</dbReference>
<sequence length="1272" mass="143584">MASHEDDLPLFNPNNDTQVRPVRQDETFVLNSTQRGVPPPWQEGDRYGDFEVQELLGWGNSGFVYRAYDHVARHRCALKVLGPLSSRELCRNKLGFRRMTPFRHPNLMQVDRIHVLDDKTVFAMQHVNGTTLSDAIPLIRAMPEDQAFAIVENLVRDYATGLATIHLAGLVHRDIKPSNLMVTPDHRGVIIDFGLVATCNPEVEADGVRSYLAGTPRYFSPEAVWEQLYTPPGDLFGLGLVTLEIINAVRGRNDWFRMGEFQDWRRDQDKIEIEQAVDGLKDGVPAWLRKVCRGMLRVNRAKRFTAIQVALQDRKEPLNIPWITKQPLFGRTQEVAEARQWIRSILDGKSERLHIHGPSGIGKSRLIDEIEAILEAMPWCQVFRVRCRTREQHSLQVLDQIADQIASRYSRGDREKLRVDPVSASILHEMFPQLRHVVVSDMSDNASPLPDAPERIDALRAAMRLSVELRKVGPLFIIVDDAQWSDHDTNTVWDELQQDGHGRLGIITVSRDPETYQRQPADHKIHLRALSVQRSAELLGHAAKQWGVKIKSATCRELAELTGGNPFRLQELAEEFRPGGELHDPQPALDSSLTSLRNLDRLWQRRFNLLSVEARSVLPYVVTASRPVSTQQLEMLTDLGLAVDAAVSELVKQRLVNDDATGGECITIVHDKVADGLFQSLTDEEQRDAHKAWANLLISSEHPTRYAARIANHLRACGESVAALPFAINAAIEADRIYAKVEAGEWHAKILEMVSGEARQKHLRDAARCFYEGDVPLRAAEYFRQLADESDDLTERIRFTISATEVLIRCGKFVAAKPHLDLLLQQLNLRLHAEPASTSIASLRDLVSLASSFIQRPLSPFAEDRLPGNLIVQHQLELCSYVARPIAMFDLRSTVNLLTDGSRLAQKYGTIAQQAYFASSIAICVLLAGNRPAQRQRTHGMLQTLRDQVRGGEDKRAIAEIETAQAYVEALEMRWDAVIEPMSIAIRLFTHSDLPSRFETSQMRWLGFWADWNLGNWSHIVTVAEEMLHDSQRRRDPLQHLLATGGFGGNAALIENNAPALKQFQRHHRHVATCSEQVEMVDFLVWVSRVQRLIYEQKYQQAWFACQVFNDRLQSSLINRLHAIRTTVDFYIGLSAAHMQRHSGLFPVIDESRVAAKCWSLPQETIGTAIKNLKSRHSPYAKMLAALLSGISLRHDGRFDQALIAFGRANTLATQLSLAPFIAATSDAMEHLETGTWSEKLRHQMIHDNVVSPIDLERLYVVAPPESEISTC</sequence>
<dbReference type="Gene3D" id="3.40.50.300">
    <property type="entry name" value="P-loop containing nucleotide triphosphate hydrolases"/>
    <property type="match status" value="1"/>
</dbReference>
<keyword evidence="1 8" id="KW-0808">Transferase</keyword>
<dbReference type="CDD" id="cd14014">
    <property type="entry name" value="STKc_PknB_like"/>
    <property type="match status" value="1"/>
</dbReference>
<keyword evidence="2 6" id="KW-0547">Nucleotide-binding</keyword>
<dbReference type="AlphaFoldDB" id="A0A5C6B150"/>
<organism evidence="8 9">
    <name type="scientific">Stieleria varia</name>
    <dbReference type="NCBI Taxonomy" id="2528005"/>
    <lineage>
        <taxon>Bacteria</taxon>
        <taxon>Pseudomonadati</taxon>
        <taxon>Planctomycetota</taxon>
        <taxon>Planctomycetia</taxon>
        <taxon>Pirellulales</taxon>
        <taxon>Pirellulaceae</taxon>
        <taxon>Stieleria</taxon>
    </lineage>
</organism>
<name>A0A5C6B150_9BACT</name>
<protein>
    <submittedName>
        <fullName evidence="8">Serine/threonine-protein kinase PrkC</fullName>
        <ecNumber evidence="8">2.7.11.1</ecNumber>
    </submittedName>
</protein>
<dbReference type="InterPro" id="IPR000719">
    <property type="entry name" value="Prot_kinase_dom"/>
</dbReference>
<evidence type="ECO:0000256" key="2">
    <source>
        <dbReference type="ARBA" id="ARBA00022741"/>
    </source>
</evidence>
<dbReference type="InterPro" id="IPR050339">
    <property type="entry name" value="CC_SR_Kinase"/>
</dbReference>
<proteinExistence type="inferred from homology"/>
<evidence type="ECO:0000256" key="1">
    <source>
        <dbReference type="ARBA" id="ARBA00022679"/>
    </source>
</evidence>
<comment type="caution">
    <text evidence="8">The sequence shown here is derived from an EMBL/GenBank/DDBJ whole genome shotgun (WGS) entry which is preliminary data.</text>
</comment>
<dbReference type="GO" id="GO:0004674">
    <property type="term" value="F:protein serine/threonine kinase activity"/>
    <property type="evidence" value="ECO:0007669"/>
    <property type="project" value="UniProtKB-EC"/>
</dbReference>
<evidence type="ECO:0000256" key="6">
    <source>
        <dbReference type="PROSITE-ProRule" id="PRU10141"/>
    </source>
</evidence>
<dbReference type="PANTHER" id="PTHR11042">
    <property type="entry name" value="EUKARYOTIC TRANSLATION INITIATION FACTOR 2-ALPHA KINASE EIF2-ALPHA KINASE -RELATED"/>
    <property type="match status" value="1"/>
</dbReference>
<evidence type="ECO:0000313" key="8">
    <source>
        <dbReference type="EMBL" id="TWU05527.1"/>
    </source>
</evidence>
<dbReference type="Pfam" id="PF13191">
    <property type="entry name" value="AAA_16"/>
    <property type="match status" value="1"/>
</dbReference>
<dbReference type="OrthoDB" id="5476445at2"/>
<evidence type="ECO:0000313" key="9">
    <source>
        <dbReference type="Proteomes" id="UP000320176"/>
    </source>
</evidence>
<comment type="similarity">
    <text evidence="5">Belongs to the protein kinase superfamily. Ser/Thr protein kinase family. GCN2 subfamily.</text>
</comment>
<feature type="domain" description="Protein kinase" evidence="7">
    <location>
        <begin position="50"/>
        <end position="323"/>
    </location>
</feature>
<reference evidence="8 9" key="1">
    <citation type="submission" date="2019-02" db="EMBL/GenBank/DDBJ databases">
        <title>Deep-cultivation of Planctomycetes and their phenomic and genomic characterization uncovers novel biology.</title>
        <authorList>
            <person name="Wiegand S."/>
            <person name="Jogler M."/>
            <person name="Boedeker C."/>
            <person name="Pinto D."/>
            <person name="Vollmers J."/>
            <person name="Rivas-Marin E."/>
            <person name="Kohn T."/>
            <person name="Peeters S.H."/>
            <person name="Heuer A."/>
            <person name="Rast P."/>
            <person name="Oberbeckmann S."/>
            <person name="Bunk B."/>
            <person name="Jeske O."/>
            <person name="Meyerdierks A."/>
            <person name="Storesund J.E."/>
            <person name="Kallscheuer N."/>
            <person name="Luecker S."/>
            <person name="Lage O.M."/>
            <person name="Pohl T."/>
            <person name="Merkel B.J."/>
            <person name="Hornburger P."/>
            <person name="Mueller R.-W."/>
            <person name="Bruemmer F."/>
            <person name="Labrenz M."/>
            <person name="Spormann A.M."/>
            <person name="Op Den Camp H."/>
            <person name="Overmann J."/>
            <person name="Amann R."/>
            <person name="Jetten M.S.M."/>
            <person name="Mascher T."/>
            <person name="Medema M.H."/>
            <person name="Devos D.P."/>
            <person name="Kaster A.-K."/>
            <person name="Ovreas L."/>
            <person name="Rohde M."/>
            <person name="Galperin M.Y."/>
            <person name="Jogler C."/>
        </authorList>
    </citation>
    <scope>NUCLEOTIDE SEQUENCE [LARGE SCALE GENOMIC DNA]</scope>
    <source>
        <strain evidence="8 9">Pla52n</strain>
    </source>
</reference>
<dbReference type="InterPro" id="IPR011009">
    <property type="entry name" value="Kinase-like_dom_sf"/>
</dbReference>
<keyword evidence="9" id="KW-1185">Reference proteome</keyword>
<evidence type="ECO:0000256" key="4">
    <source>
        <dbReference type="ARBA" id="ARBA00022840"/>
    </source>
</evidence>
<accession>A0A5C6B150</accession>
<dbReference type="InterPro" id="IPR017441">
    <property type="entry name" value="Protein_kinase_ATP_BS"/>
</dbReference>